<dbReference type="EMBL" id="CP157484">
    <property type="protein sequence ID" value="XBO41177.1"/>
    <property type="molecule type" value="Genomic_DNA"/>
</dbReference>
<accession>A0AAU7JL78</accession>
<dbReference type="AlphaFoldDB" id="A0AAU7JL78"/>
<gene>
    <name evidence="2" type="ORF">ABEG18_10580</name>
</gene>
<feature type="chain" id="PRO_5043783941" evidence="1">
    <location>
        <begin position="30"/>
        <end position="339"/>
    </location>
</feature>
<dbReference type="Pfam" id="PF13379">
    <property type="entry name" value="NMT1_2"/>
    <property type="match status" value="1"/>
</dbReference>
<dbReference type="RefSeq" id="WP_406858029.1">
    <property type="nucleotide sequence ID" value="NZ_CP157484.1"/>
</dbReference>
<proteinExistence type="predicted"/>
<dbReference type="Gene3D" id="3.40.190.10">
    <property type="entry name" value="Periplasmic binding protein-like II"/>
    <property type="match status" value="2"/>
</dbReference>
<dbReference type="PANTHER" id="PTHR30024">
    <property type="entry name" value="ALIPHATIC SULFONATES-BINDING PROTEIN-RELATED"/>
    <property type="match status" value="1"/>
</dbReference>
<evidence type="ECO:0000313" key="2">
    <source>
        <dbReference type="EMBL" id="XBO41177.1"/>
    </source>
</evidence>
<sequence>MQSGKMIPWPRSLAFATLLAIGGVGSSQAADPTVIRIGAASNVLFGPVFVLADASNGIAAKHGLKVEMRIFNSGIATMEAALAGDLDVAFPNTRVLLPLLKSGKACFKGGIGFVDVNTVNMVTKASIKKPTDLVGKSIGTRKGGIGEVALHMWLAKQGVDRNAVKTVNMSEEDQPIALAKGSVDGIIWPEPTPSLALEIGGDAVHRFGDIGSAFRDVSVVNVTCDWVKKNGDPGMEKLVAAWIEAVDLLKSNPDKGAQITAKAIQLSPDDVKKIWKNGGWPDGWPASLTDSQIDMYNVYGDYLKENKELESMPDMKQWISSKWLKAVAPDRVKFSKYDY</sequence>
<organism evidence="2">
    <name type="scientific">Alsobacter sp. KACC 23698</name>
    <dbReference type="NCBI Taxonomy" id="3149229"/>
    <lineage>
        <taxon>Bacteria</taxon>
        <taxon>Pseudomonadati</taxon>
        <taxon>Pseudomonadota</taxon>
        <taxon>Alphaproteobacteria</taxon>
        <taxon>Hyphomicrobiales</taxon>
        <taxon>Alsobacteraceae</taxon>
        <taxon>Alsobacter</taxon>
    </lineage>
</organism>
<keyword evidence="1" id="KW-0732">Signal</keyword>
<dbReference type="SUPFAM" id="SSF53850">
    <property type="entry name" value="Periplasmic binding protein-like II"/>
    <property type="match status" value="1"/>
</dbReference>
<evidence type="ECO:0000256" key="1">
    <source>
        <dbReference type="SAM" id="SignalP"/>
    </source>
</evidence>
<name>A0AAU7JL78_9HYPH</name>
<protein>
    <submittedName>
        <fullName evidence="2">ABC transporter substrate-binding protein</fullName>
    </submittedName>
</protein>
<feature type="signal peptide" evidence="1">
    <location>
        <begin position="1"/>
        <end position="29"/>
    </location>
</feature>
<reference evidence="2" key="1">
    <citation type="submission" date="2024-05" db="EMBL/GenBank/DDBJ databases">
        <authorList>
            <person name="Kim S."/>
            <person name="Heo J."/>
            <person name="Choi H."/>
            <person name="Choi Y."/>
            <person name="Kwon S.-W."/>
            <person name="Kim Y."/>
        </authorList>
    </citation>
    <scope>NUCLEOTIDE SEQUENCE</scope>
    <source>
        <strain evidence="2">KACC 23698</strain>
    </source>
</reference>